<proteinExistence type="predicted"/>
<dbReference type="RefSeq" id="WP_014297004.1">
    <property type="nucleotide sequence ID" value="NC_016751.1"/>
</dbReference>
<organism evidence="1 2">
    <name type="scientific">Marinitoga piezophila (strain DSM 14283 / JCM 11233 / KA3)</name>
    <dbReference type="NCBI Taxonomy" id="443254"/>
    <lineage>
        <taxon>Bacteria</taxon>
        <taxon>Thermotogati</taxon>
        <taxon>Thermotogota</taxon>
        <taxon>Thermotogae</taxon>
        <taxon>Petrotogales</taxon>
        <taxon>Petrotogaceae</taxon>
        <taxon>Marinitoga</taxon>
    </lineage>
</organism>
<dbReference type="HOGENOM" id="CLU_1336176_0_0_0"/>
<dbReference type="eggNOG" id="ENOG502ZJQM">
    <property type="taxonomic scope" value="Bacteria"/>
</dbReference>
<dbReference type="EMBL" id="CP003257">
    <property type="protein sequence ID" value="AEX85933.1"/>
    <property type="molecule type" value="Genomic_DNA"/>
</dbReference>
<evidence type="ECO:0008006" key="3">
    <source>
        <dbReference type="Google" id="ProtNLM"/>
    </source>
</evidence>
<reference evidence="2" key="2">
    <citation type="submission" date="2012-01" db="EMBL/GenBank/DDBJ databases">
        <title>Complete sequence of chromosome of Marinitoga piezophila KA3.</title>
        <authorList>
            <person name="Lucas S."/>
            <person name="Han J."/>
            <person name="Lapidus A."/>
            <person name="Cheng J.-F."/>
            <person name="Goodwin L."/>
            <person name="Pitluck S."/>
            <person name="Peters L."/>
            <person name="Mikhailova N."/>
            <person name="Teshima H."/>
            <person name="Detter J.C."/>
            <person name="Han C."/>
            <person name="Tapia R."/>
            <person name="Land M."/>
            <person name="Hauser L."/>
            <person name="Kyrpides N."/>
            <person name="Ivanova N."/>
            <person name="Pagani I."/>
            <person name="Jebbar M."/>
            <person name="Vannier P."/>
            <person name="Oger P."/>
            <person name="Cario A."/>
            <person name="Bartlett D."/>
            <person name="Noll K.M."/>
            <person name="Woyke T."/>
        </authorList>
    </citation>
    <scope>NUCLEOTIDE SEQUENCE [LARGE SCALE GENOMIC DNA]</scope>
    <source>
        <strain evidence="2">DSM 14283 / JCM 11233 / KA3</strain>
    </source>
</reference>
<dbReference type="Proteomes" id="UP000007161">
    <property type="component" value="Chromosome"/>
</dbReference>
<evidence type="ECO:0000313" key="1">
    <source>
        <dbReference type="EMBL" id="AEX85933.1"/>
    </source>
</evidence>
<evidence type="ECO:0000313" key="2">
    <source>
        <dbReference type="Proteomes" id="UP000007161"/>
    </source>
</evidence>
<dbReference type="STRING" id="443254.Marpi_1539"/>
<protein>
    <recommendedName>
        <fullName evidence="3">Lipoprotein</fullName>
    </recommendedName>
</protein>
<dbReference type="KEGG" id="mpz:Marpi_1539"/>
<keyword evidence="2" id="KW-1185">Reference proteome</keyword>
<reference evidence="1 2" key="1">
    <citation type="journal article" date="2012" name="J. Bacteriol.">
        <title>Complete Genome Sequence of the Thermophilic, Piezophilic, Heterotrophic Bacterium Marinitoga piezophila KA3.</title>
        <authorList>
            <person name="Lucas S."/>
            <person name="Han J."/>
            <person name="Lapidus A."/>
            <person name="Cheng J.F."/>
            <person name="Goodwin L.A."/>
            <person name="Pitluck S."/>
            <person name="Peters L."/>
            <person name="Mikhailova N."/>
            <person name="Teshima H."/>
            <person name="Detter J.C."/>
            <person name="Han C."/>
            <person name="Tapia R."/>
            <person name="Land M."/>
            <person name="Hauser L."/>
            <person name="Kyrpides N.C."/>
            <person name="Ivanova N."/>
            <person name="Pagani I."/>
            <person name="Vannier P."/>
            <person name="Oger P."/>
            <person name="Bartlett D.H."/>
            <person name="Noll K.M."/>
            <person name="Woyke T."/>
            <person name="Jebbar M."/>
        </authorList>
    </citation>
    <scope>NUCLEOTIDE SEQUENCE [LARGE SCALE GENOMIC DNA]</scope>
    <source>
        <strain evidence="2">DSM 14283 / JCM 11233 / KA3</strain>
    </source>
</reference>
<name>H2J4J1_MARPK</name>
<dbReference type="PROSITE" id="PS51257">
    <property type="entry name" value="PROKAR_LIPOPROTEIN"/>
    <property type="match status" value="1"/>
</dbReference>
<sequence>MKKLIIVLVSFMFILFFASCITNNEIDEMKRIDEISNRYNLKTIKKDEIPKNIIPIKVENSFELEYLLKEISKTNLNKSNVRFELTNKLTTKGYTSYYTAKFSKKITKNNLNIANIYFNVMADLKIFKDGSFGEILSYSNERCSLTGWTLAAKLEYPKASVEISSDKQSATLRGSGTVNLYLLIQNLIKLYSYDVSVSGTYKINY</sequence>
<dbReference type="AlphaFoldDB" id="H2J4J1"/>
<accession>H2J4J1</accession>
<gene>
    <name evidence="1" type="ordered locus">Marpi_1539</name>
</gene>